<dbReference type="Proteomes" id="UP000765509">
    <property type="component" value="Unassembled WGS sequence"/>
</dbReference>
<gene>
    <name evidence="1" type="ORF">O181_061773</name>
</gene>
<evidence type="ECO:0000313" key="2">
    <source>
        <dbReference type="Proteomes" id="UP000765509"/>
    </source>
</evidence>
<comment type="caution">
    <text evidence="1">The sequence shown here is derived from an EMBL/GenBank/DDBJ whole genome shotgun (WGS) entry which is preliminary data.</text>
</comment>
<organism evidence="1 2">
    <name type="scientific">Austropuccinia psidii MF-1</name>
    <dbReference type="NCBI Taxonomy" id="1389203"/>
    <lineage>
        <taxon>Eukaryota</taxon>
        <taxon>Fungi</taxon>
        <taxon>Dikarya</taxon>
        <taxon>Basidiomycota</taxon>
        <taxon>Pucciniomycotina</taxon>
        <taxon>Pucciniomycetes</taxon>
        <taxon>Pucciniales</taxon>
        <taxon>Sphaerophragmiaceae</taxon>
        <taxon>Austropuccinia</taxon>
    </lineage>
</organism>
<protein>
    <submittedName>
        <fullName evidence="1">Uncharacterized protein</fullName>
    </submittedName>
</protein>
<sequence>MEEDYAHQYAILKHLDGKLDHLEELIYAIWKNWSEIHQEKFQNAREDNTIIKLTQKTQDLCISPKSDEFCQDLQNHKWPNNLKRQLEYSTSEDELTIIIYKPINKTEQAFQIMVYGNEKINGNLFKTKPKRKEVIFSEHHELSDEEIINEIEKDFKIMEEGDKNLKKTYHINFLDRPLNSQEEPH</sequence>
<keyword evidence="2" id="KW-1185">Reference proteome</keyword>
<reference evidence="1" key="1">
    <citation type="submission" date="2021-03" db="EMBL/GenBank/DDBJ databases">
        <title>Draft genome sequence of rust myrtle Austropuccinia psidii MF-1, a brazilian biotype.</title>
        <authorList>
            <person name="Quecine M.C."/>
            <person name="Pachon D.M.R."/>
            <person name="Bonatelli M.L."/>
            <person name="Correr F.H."/>
            <person name="Franceschini L.M."/>
            <person name="Leite T.F."/>
            <person name="Margarido G.R.A."/>
            <person name="Almeida C.A."/>
            <person name="Ferrarezi J.A."/>
            <person name="Labate C.A."/>
        </authorList>
    </citation>
    <scope>NUCLEOTIDE SEQUENCE</scope>
    <source>
        <strain evidence="1">MF-1</strain>
    </source>
</reference>
<dbReference type="EMBL" id="AVOT02029288">
    <property type="protein sequence ID" value="MBW0522058.1"/>
    <property type="molecule type" value="Genomic_DNA"/>
</dbReference>
<evidence type="ECO:0000313" key="1">
    <source>
        <dbReference type="EMBL" id="MBW0522058.1"/>
    </source>
</evidence>
<name>A0A9Q3ENH8_9BASI</name>
<accession>A0A9Q3ENH8</accession>
<proteinExistence type="predicted"/>
<dbReference type="AlphaFoldDB" id="A0A9Q3ENH8"/>